<accession>A0A076ISD9</accession>
<evidence type="ECO:0000313" key="10">
    <source>
        <dbReference type="EMBL" id="TDA76188.1"/>
    </source>
</evidence>
<dbReference type="EMBL" id="VVZV01000013">
    <property type="protein sequence ID" value="KAA5318550.1"/>
    <property type="molecule type" value="Genomic_DNA"/>
</dbReference>
<dbReference type="EMBL" id="VVYY01000011">
    <property type="protein sequence ID" value="KAA5396933.1"/>
    <property type="molecule type" value="Genomic_DNA"/>
</dbReference>
<reference evidence="16 17" key="2">
    <citation type="journal article" date="2019" name="Nat. Med.">
        <title>A library of human gut bacterial isolates paired with longitudinal multiomics data enables mechanistic microbiome research.</title>
        <authorList>
            <person name="Poyet M."/>
            <person name="Groussin M."/>
            <person name="Gibbons S.M."/>
            <person name="Avila-Pacheco J."/>
            <person name="Jiang X."/>
            <person name="Kearney S.M."/>
            <person name="Perrotta A.R."/>
            <person name="Berdy B."/>
            <person name="Zhao S."/>
            <person name="Lieberman T.D."/>
            <person name="Swanson P.K."/>
            <person name="Smith M."/>
            <person name="Roesemann S."/>
            <person name="Alexander J.E."/>
            <person name="Rich S.A."/>
            <person name="Livny J."/>
            <person name="Vlamakis H."/>
            <person name="Clish C."/>
            <person name="Bullock K."/>
            <person name="Deik A."/>
            <person name="Scott J."/>
            <person name="Pierce K.A."/>
            <person name="Xavier R.J."/>
            <person name="Alm E.J."/>
        </authorList>
    </citation>
    <scope>NUCLEOTIDE SEQUENCE [LARGE SCALE GENOMIC DNA]</scope>
    <source>
        <strain evidence="4 18">BIOML-A1</strain>
        <strain evidence="2 19">BIOML-A25</strain>
        <strain evidence="5 17">BIOML-A4</strain>
        <strain evidence="3 16">BIOML-A5</strain>
    </source>
</reference>
<dbReference type="AlphaFoldDB" id="A0A076ISD9"/>
<evidence type="ECO:0000313" key="20">
    <source>
        <dbReference type="Proteomes" id="UP000500949"/>
    </source>
</evidence>
<dbReference type="Proteomes" id="UP000441162">
    <property type="component" value="Unassembled WGS sequence"/>
</dbReference>
<dbReference type="Proteomes" id="UP001181086">
    <property type="component" value="Unassembled WGS sequence"/>
</dbReference>
<evidence type="ECO:0000313" key="4">
    <source>
        <dbReference type="EMBL" id="KAA5396933.1"/>
    </source>
</evidence>
<evidence type="ECO:0000313" key="12">
    <source>
        <dbReference type="EMBL" id="WHX08322.1"/>
    </source>
</evidence>
<dbReference type="Proteomes" id="UP001055104">
    <property type="component" value="Unassembled WGS sequence"/>
</dbReference>
<evidence type="ECO:0000313" key="5">
    <source>
        <dbReference type="EMBL" id="KAA5407894.1"/>
    </source>
</evidence>
<organism evidence="9 13">
    <name type="scientific">Phocaeicola dorei</name>
    <dbReference type="NCBI Taxonomy" id="357276"/>
    <lineage>
        <taxon>Bacteria</taxon>
        <taxon>Pseudomonadati</taxon>
        <taxon>Bacteroidota</taxon>
        <taxon>Bacteroidia</taxon>
        <taxon>Bacteroidales</taxon>
        <taxon>Bacteroidaceae</taxon>
        <taxon>Phocaeicola</taxon>
    </lineage>
</organism>
<evidence type="ECO:0000313" key="6">
    <source>
        <dbReference type="EMBL" id="MBV3123908.1"/>
    </source>
</evidence>
<dbReference type="Proteomes" id="UP000500949">
    <property type="component" value="Chromosome"/>
</dbReference>
<proteinExistence type="predicted"/>
<dbReference type="Proteomes" id="UP000347681">
    <property type="component" value="Unassembled WGS sequence"/>
</dbReference>
<evidence type="ECO:0000313" key="2">
    <source>
        <dbReference type="EMBL" id="KAA5318550.1"/>
    </source>
</evidence>
<dbReference type="EMBL" id="CP126056">
    <property type="protein sequence ID" value="WHX08322.1"/>
    <property type="molecule type" value="Genomic_DNA"/>
</dbReference>
<dbReference type="EMBL" id="CP046176">
    <property type="protein sequence ID" value="QJR76487.1"/>
    <property type="molecule type" value="Genomic_DNA"/>
</dbReference>
<dbReference type="Proteomes" id="UP000283678">
    <property type="component" value="Unassembled WGS sequence"/>
</dbReference>
<reference evidence="1" key="6">
    <citation type="submission" date="2022-01" db="EMBL/GenBank/DDBJ databases">
        <title>Novel bile acid biosynthetic pathways are enriched in the microbiome of centenarians.</title>
        <authorList>
            <person name="Sato Y."/>
            <person name="Atarashi K."/>
            <person name="Plichta R.D."/>
            <person name="Arai Y."/>
            <person name="Sasajima S."/>
            <person name="Kearney M.S."/>
            <person name="Suda W."/>
            <person name="Takeshita K."/>
            <person name="Sasaki T."/>
            <person name="Okamoto S."/>
            <person name="Skelly N.A."/>
            <person name="Okamura Y."/>
            <person name="Vlamakis H."/>
            <person name="Li Y."/>
            <person name="Tanoue T."/>
            <person name="Takei H."/>
            <person name="Nittono H."/>
            <person name="Narushima S."/>
            <person name="Irie J."/>
            <person name="Itoh H."/>
            <person name="Moriya K."/>
            <person name="Sugiura Y."/>
            <person name="Suematsu M."/>
            <person name="Moritoki N."/>
            <person name="Shibata S."/>
            <person name="Littman R.D."/>
            <person name="Fischbach A.M."/>
            <person name="Uwamino Y."/>
            <person name="Inoue T."/>
            <person name="Honda A."/>
            <person name="Hattori M."/>
            <person name="Murai T."/>
            <person name="Xavier J.R."/>
            <person name="Hirose N."/>
            <person name="Honda K."/>
        </authorList>
    </citation>
    <scope>NUCLEOTIDE SEQUENCE</scope>
    <source>
        <strain evidence="1">CE91-St7</strain>
    </source>
</reference>
<dbReference type="Proteomes" id="UP000777173">
    <property type="component" value="Unassembled WGS sequence"/>
</dbReference>
<dbReference type="EMBL" id="JAHOAX010000010">
    <property type="protein sequence ID" value="MBV3123908.1"/>
    <property type="molecule type" value="Genomic_DNA"/>
</dbReference>
<evidence type="ECO:0000313" key="16">
    <source>
        <dbReference type="Proteomes" id="UP000347681"/>
    </source>
</evidence>
<reference evidence="14 15" key="3">
    <citation type="journal article" date="2019" name="Nat. Microbiol.">
        <title>Genomic variation and strain-specific functional adaptation in the human gut microbiome during early life.</title>
        <authorList>
            <person name="Vatanen T."/>
            <person name="Plichta D.R."/>
            <person name="Somani J."/>
            <person name="Munch P.C."/>
            <person name="Arthur T.D."/>
            <person name="Hall A.B."/>
            <person name="Rudolf S."/>
            <person name="Oakeley E.J."/>
            <person name="Ke X."/>
            <person name="Young R.A."/>
            <person name="Haiser H.J."/>
            <person name="Kolde R."/>
            <person name="Yassour M."/>
            <person name="Luopajarvi K."/>
            <person name="Siljander H."/>
            <person name="Virtanen S.M."/>
            <person name="Ilonen J."/>
            <person name="Uibo R."/>
            <person name="Tillmann V."/>
            <person name="Mokurov S."/>
            <person name="Dorshakova N."/>
            <person name="Porter J.A."/>
            <person name="McHardy A.C."/>
            <person name="Lahdesmaki H."/>
            <person name="Vlamakis H."/>
            <person name="Huttenhower C."/>
            <person name="Knip M."/>
            <person name="Xavier R.J."/>
        </authorList>
    </citation>
    <scope>NUCLEOTIDE SEQUENCE [LARGE SCALE GENOMIC DNA]</scope>
    <source>
        <strain evidence="10 14">RJX1047</strain>
        <strain evidence="11 15">RJX1052</strain>
    </source>
</reference>
<dbReference type="Proteomes" id="UP000481616">
    <property type="component" value="Unassembled WGS sequence"/>
</dbReference>
<dbReference type="EMBL" id="JAWDEV010000001">
    <property type="protein sequence ID" value="MDU0269023.1"/>
    <property type="molecule type" value="Genomic_DNA"/>
</dbReference>
<protein>
    <submittedName>
        <fullName evidence="1">Glycosyl transferase family 1</fullName>
    </submittedName>
    <submittedName>
        <fullName evidence="9">Glycosyltransferase</fullName>
    </submittedName>
</protein>
<dbReference type="EMBL" id="BQOB01000001">
    <property type="protein sequence ID" value="GKH82394.1"/>
    <property type="molecule type" value="Genomic_DNA"/>
</dbReference>
<dbReference type="EMBL" id="VVZA01000001">
    <property type="protein sequence ID" value="KAA5407894.1"/>
    <property type="molecule type" value="Genomic_DNA"/>
</dbReference>
<evidence type="ECO:0000313" key="15">
    <source>
        <dbReference type="Proteomes" id="UP000294834"/>
    </source>
</evidence>
<evidence type="ECO:0000313" key="1">
    <source>
        <dbReference type="EMBL" id="GKH82394.1"/>
    </source>
</evidence>
<sequence>MKILLIGEYSNIHWTLAKALRNMGHRVDVLSHSNLWLNNSDYLYPNRSSIRWGVLKNTFNLLKTLPQLRGYDVVQLVNPYFLELKPELLQYVFQYLKKNNKKIFLGGFEYDFYWIYMCLNKNALRYNDFYANGTFRDTIDNKMAIINWMHGFRGKLNRIIANNCNGIITSLYESYLAYQPYFSGKTKYIPFPIESLPHPQIPFKKIEKVKFYISLKHHREEWKGKDELYSALYKLYYRHPSACEIKQTVFTPYDECEHFMDGCDVMLDQLYSYSPGLNALYAMSKGIVVVGGAEEEHYNLLGEDRLRPIINVRPEGNDIYNKLESLLANTNKISQLSADSIEYIKKHHCPIKVAKECLDFWEKN</sequence>
<evidence type="ECO:0000313" key="9">
    <source>
        <dbReference type="EMBL" id="RGV74312.1"/>
    </source>
</evidence>
<name>A0A076ISD9_9BACT</name>
<dbReference type="SUPFAM" id="SSF53756">
    <property type="entry name" value="UDP-Glycosyltransferase/glycogen phosphorylase"/>
    <property type="match status" value="1"/>
</dbReference>
<dbReference type="RefSeq" id="WP_007838387.1">
    <property type="nucleotide sequence ID" value="NZ_BAABYF010000001.1"/>
</dbReference>
<dbReference type="eggNOG" id="COG0438">
    <property type="taxonomic scope" value="Bacteria"/>
</dbReference>
<dbReference type="EMBL" id="SLTX01000001">
    <property type="protein sequence ID" value="TDB07475.1"/>
    <property type="molecule type" value="Genomic_DNA"/>
</dbReference>
<evidence type="ECO:0000313" key="13">
    <source>
        <dbReference type="Proteomes" id="UP000283678"/>
    </source>
</evidence>
<gene>
    <name evidence="1" type="primary">wbsE</name>
    <name evidence="1" type="ORF">CE91St7_32780</name>
    <name evidence="9" type="ORF">DWW04_14805</name>
    <name evidence="10" type="ORF">E1I98_07400</name>
    <name evidence="11" type="ORF">E1J06_08615</name>
    <name evidence="5" type="ORF">F2Y51_00410</name>
    <name evidence="4" type="ORF">F2Y58_13905</name>
    <name evidence="3" type="ORF">F2Y61_04520</name>
    <name evidence="2" type="ORF">F2Z07_12950</name>
    <name evidence="8" type="ORF">GKD17_08785</name>
    <name evidence="6" type="ORF">KSU80_12055</name>
    <name evidence="12" type="ORF">QNN11_11990</name>
    <name evidence="7" type="ORF">RVH45_03735</name>
</gene>
<dbReference type="Proteomes" id="UP000481700">
    <property type="component" value="Unassembled WGS sequence"/>
</dbReference>
<reference evidence="6" key="5">
    <citation type="submission" date="2021-06" db="EMBL/GenBank/DDBJ databases">
        <title>Collection of gut derived symbiotic bacterial strains cultured from healthy donors.</title>
        <authorList>
            <person name="Lin H."/>
            <person name="Littmann E."/>
            <person name="Pamer E.G."/>
        </authorList>
    </citation>
    <scope>NUCLEOTIDE SEQUENCE</scope>
    <source>
        <strain evidence="6">MSK.5.10</strain>
    </source>
</reference>
<evidence type="ECO:0000313" key="8">
    <source>
        <dbReference type="EMBL" id="QJR76487.1"/>
    </source>
</evidence>
<dbReference type="GeneID" id="93446771"/>
<evidence type="ECO:0000313" key="18">
    <source>
        <dbReference type="Proteomes" id="UP000481616"/>
    </source>
</evidence>
<reference evidence="12" key="7">
    <citation type="journal article" date="2023" name="Nat. Commun.">
        <title>Identification of a novel Human Milk Oligosaccharides utilization cluster in the infant gut commensal Bacteroides dorei.</title>
        <authorList>
            <person name="Kijner S."/>
            <person name="Ennis D."/>
            <person name="Shmorak S."/>
            <person name="Florentin A."/>
            <person name="Yassour M."/>
        </authorList>
    </citation>
    <scope>NUCLEOTIDE SEQUENCE</scope>
    <source>
        <strain evidence="12">2</strain>
    </source>
</reference>
<reference evidence="9 13" key="1">
    <citation type="submission" date="2018-08" db="EMBL/GenBank/DDBJ databases">
        <title>A genome reference for cultivated species of the human gut microbiota.</title>
        <authorList>
            <person name="Zou Y."/>
            <person name="Xue W."/>
            <person name="Luo G."/>
        </authorList>
    </citation>
    <scope>NUCLEOTIDE SEQUENCE [LARGE SCALE GENOMIC DNA]</scope>
    <source>
        <strain evidence="9 13">AF14-1AC</strain>
    </source>
</reference>
<evidence type="ECO:0000313" key="7">
    <source>
        <dbReference type="EMBL" id="MDU0269023.1"/>
    </source>
</evidence>
<dbReference type="Proteomes" id="UP000294527">
    <property type="component" value="Unassembled WGS sequence"/>
</dbReference>
<evidence type="ECO:0000313" key="17">
    <source>
        <dbReference type="Proteomes" id="UP000441162"/>
    </source>
</evidence>
<dbReference type="Proteomes" id="UP001177934">
    <property type="component" value="Chromosome"/>
</dbReference>
<reference evidence="7" key="8">
    <citation type="submission" date="2023-10" db="EMBL/GenBank/DDBJ databases">
        <title>Genome of Potential pathogenic bacteria in Crohn's disease.</title>
        <authorList>
            <person name="Rodriguez-Palacios A."/>
        </authorList>
    </citation>
    <scope>NUCLEOTIDE SEQUENCE</scope>
    <source>
        <strain evidence="7">CavFT-hAR62</strain>
    </source>
</reference>
<dbReference type="GO" id="GO:0016740">
    <property type="term" value="F:transferase activity"/>
    <property type="evidence" value="ECO:0007669"/>
    <property type="project" value="UniProtKB-KW"/>
</dbReference>
<dbReference type="EMBL" id="VVZB01000002">
    <property type="protein sequence ID" value="KAA5385106.1"/>
    <property type="molecule type" value="Genomic_DNA"/>
</dbReference>
<reference evidence="8 20" key="4">
    <citation type="submission" date="2019-11" db="EMBL/GenBank/DDBJ databases">
        <title>Complete genome sequence of Bacteroides dorei DSM 17855.</title>
        <authorList>
            <person name="Russell J.T."/>
        </authorList>
    </citation>
    <scope>NUCLEOTIDE SEQUENCE [LARGE SCALE GENOMIC DNA]</scope>
    <source>
        <strain evidence="8 20">DSM 17855</strain>
    </source>
</reference>
<evidence type="ECO:0000313" key="3">
    <source>
        <dbReference type="EMBL" id="KAA5385106.1"/>
    </source>
</evidence>
<dbReference type="Proteomes" id="UP000294834">
    <property type="component" value="Unassembled WGS sequence"/>
</dbReference>
<dbReference type="KEGG" id="bdh:GV66_15410"/>
<dbReference type="EMBL" id="SLTU01000001">
    <property type="protein sequence ID" value="TDA76188.1"/>
    <property type="molecule type" value="Genomic_DNA"/>
</dbReference>
<evidence type="ECO:0000313" key="19">
    <source>
        <dbReference type="Proteomes" id="UP000481700"/>
    </source>
</evidence>
<evidence type="ECO:0000313" key="11">
    <source>
        <dbReference type="EMBL" id="TDB07475.1"/>
    </source>
</evidence>
<dbReference type="EMBL" id="QRZL01000015">
    <property type="protein sequence ID" value="RGV74312.1"/>
    <property type="molecule type" value="Genomic_DNA"/>
</dbReference>
<keyword evidence="9" id="KW-0808">Transferase</keyword>
<dbReference type="KEGG" id="bdo:EL88_07480"/>
<evidence type="ECO:0000313" key="14">
    <source>
        <dbReference type="Proteomes" id="UP000294527"/>
    </source>
</evidence>